<organism evidence="2 3">
    <name type="scientific">Candidatus Wallbacteria bacterium GWC2_49_35</name>
    <dbReference type="NCBI Taxonomy" id="1817813"/>
    <lineage>
        <taxon>Bacteria</taxon>
        <taxon>Candidatus Walliibacteriota</taxon>
    </lineage>
</organism>
<accession>A0A1F7WYY8</accession>
<evidence type="ECO:0000313" key="3">
    <source>
        <dbReference type="Proteomes" id="UP000178735"/>
    </source>
</evidence>
<evidence type="ECO:0000256" key="1">
    <source>
        <dbReference type="SAM" id="MobiDB-lite"/>
    </source>
</evidence>
<dbReference type="AlphaFoldDB" id="A0A1F7WYY8"/>
<feature type="compositionally biased region" description="Basic and acidic residues" evidence="1">
    <location>
        <begin position="1"/>
        <end position="12"/>
    </location>
</feature>
<gene>
    <name evidence="2" type="ORF">A2008_00675</name>
</gene>
<dbReference type="EMBL" id="MGFH01000032">
    <property type="protein sequence ID" value="OGM07990.1"/>
    <property type="molecule type" value="Genomic_DNA"/>
</dbReference>
<comment type="caution">
    <text evidence="2">The sequence shown here is derived from an EMBL/GenBank/DDBJ whole genome shotgun (WGS) entry which is preliminary data.</text>
</comment>
<sequence length="111" mass="12630">MENIENIKDDQKATTATAEVPEKSKRKSYHPIEVRPMPRPKIKAFRASGLDPAINPEAETNPAIVIKTIDYIIDEIYGDLAEIENLEFYQLRDLATDTYIRANRGPESIKN</sequence>
<reference evidence="2 3" key="1">
    <citation type="journal article" date="2016" name="Nat. Commun.">
        <title>Thousands of microbial genomes shed light on interconnected biogeochemical processes in an aquifer system.</title>
        <authorList>
            <person name="Anantharaman K."/>
            <person name="Brown C.T."/>
            <person name="Hug L.A."/>
            <person name="Sharon I."/>
            <person name="Castelle C.J."/>
            <person name="Probst A.J."/>
            <person name="Thomas B.C."/>
            <person name="Singh A."/>
            <person name="Wilkins M.J."/>
            <person name="Karaoz U."/>
            <person name="Brodie E.L."/>
            <person name="Williams K.H."/>
            <person name="Hubbard S.S."/>
            <person name="Banfield J.F."/>
        </authorList>
    </citation>
    <scope>NUCLEOTIDE SEQUENCE [LARGE SCALE GENOMIC DNA]</scope>
</reference>
<dbReference type="Proteomes" id="UP000178735">
    <property type="component" value="Unassembled WGS sequence"/>
</dbReference>
<protein>
    <submittedName>
        <fullName evidence="2">Uncharacterized protein</fullName>
    </submittedName>
</protein>
<proteinExistence type="predicted"/>
<name>A0A1F7WYY8_9BACT</name>
<evidence type="ECO:0000313" key="2">
    <source>
        <dbReference type="EMBL" id="OGM07990.1"/>
    </source>
</evidence>
<feature type="region of interest" description="Disordered" evidence="1">
    <location>
        <begin position="1"/>
        <end position="33"/>
    </location>
</feature>